<proteinExistence type="predicted"/>
<name>A0A0J1BGF9_RHOIS</name>
<dbReference type="PATRIC" id="fig|595434.4.peg.2153"/>
<dbReference type="EMBL" id="LECT01000017">
    <property type="protein sequence ID" value="KLU05621.1"/>
    <property type="molecule type" value="Genomic_DNA"/>
</dbReference>
<evidence type="ECO:0000256" key="1">
    <source>
        <dbReference type="SAM" id="MobiDB-lite"/>
    </source>
</evidence>
<evidence type="ECO:0000313" key="3">
    <source>
        <dbReference type="Proteomes" id="UP000036367"/>
    </source>
</evidence>
<feature type="compositionally biased region" description="Polar residues" evidence="1">
    <location>
        <begin position="14"/>
        <end position="35"/>
    </location>
</feature>
<gene>
    <name evidence="2" type="ORF">RISK_002253</name>
</gene>
<organism evidence="2 3">
    <name type="scientific">Rhodopirellula islandica</name>
    <dbReference type="NCBI Taxonomy" id="595434"/>
    <lineage>
        <taxon>Bacteria</taxon>
        <taxon>Pseudomonadati</taxon>
        <taxon>Planctomycetota</taxon>
        <taxon>Planctomycetia</taxon>
        <taxon>Pirellulales</taxon>
        <taxon>Pirellulaceae</taxon>
        <taxon>Rhodopirellula</taxon>
    </lineage>
</organism>
<dbReference type="AlphaFoldDB" id="A0A0J1BGF9"/>
<comment type="caution">
    <text evidence="2">The sequence shown here is derived from an EMBL/GenBank/DDBJ whole genome shotgun (WGS) entry which is preliminary data.</text>
</comment>
<protein>
    <submittedName>
        <fullName evidence="2">Uncharacterized protein</fullName>
    </submittedName>
</protein>
<reference evidence="2" key="1">
    <citation type="submission" date="2015-05" db="EMBL/GenBank/DDBJ databases">
        <title>Permanent draft genome of Rhodopirellula islandicus K833.</title>
        <authorList>
            <person name="Kizina J."/>
            <person name="Richter M."/>
            <person name="Glockner F.O."/>
            <person name="Harder J."/>
        </authorList>
    </citation>
    <scope>NUCLEOTIDE SEQUENCE [LARGE SCALE GENOMIC DNA]</scope>
    <source>
        <strain evidence="2">K833</strain>
    </source>
</reference>
<evidence type="ECO:0000313" key="2">
    <source>
        <dbReference type="EMBL" id="KLU05621.1"/>
    </source>
</evidence>
<sequence>MIERSLGAAGQRVTAATNAVSQAQDPSPHCRNQFNGHKGNRLARIPPAASARNCPGLRNVC</sequence>
<feature type="region of interest" description="Disordered" evidence="1">
    <location>
        <begin position="1"/>
        <end position="61"/>
    </location>
</feature>
<accession>A0A0J1BGF9</accession>
<dbReference type="Proteomes" id="UP000036367">
    <property type="component" value="Unassembled WGS sequence"/>
</dbReference>
<keyword evidence="3" id="KW-1185">Reference proteome</keyword>